<dbReference type="CDD" id="cd07377">
    <property type="entry name" value="WHTH_GntR"/>
    <property type="match status" value="1"/>
</dbReference>
<dbReference type="InterPro" id="IPR036390">
    <property type="entry name" value="WH_DNA-bd_sf"/>
</dbReference>
<sequence length="368" mass="42597">MPKKIGFLRYSPQFGILARYPHQFTMKPIRFFEHIRIDEYSATPKYLQLTNSILIAIEAGKISKNDMLPSINELSYELEISRDTAEKGYKYLKKIGVLASIPGKGYYIASTEFRQTLRICLFFNKLSSHKKIIYDAFIATLGEQIAVDFYIYNSDYMLFKKLLSNKMEGYSHYVIIPHFIEGEESAYQMINSIPKEKLIILDKKIPGITGEYAAVYEDFEKDIYNSLEKARKALSKYHTIKLIFPDKSYYPREIKKGYLRFCQQYAFNHRIVNDISTEPIQEGEVYINLMESDLVTLVERLLNLDLKIGKQIGVISYNETPLKRVILNGITTISTDFHQMGTVAAKMILENSNKHIEVPFSLTLRSSL</sequence>
<keyword evidence="3" id="KW-0804">Transcription</keyword>
<dbReference type="EMBL" id="PVTH01000002">
    <property type="protein sequence ID" value="PRY54396.1"/>
    <property type="molecule type" value="Genomic_DNA"/>
</dbReference>
<evidence type="ECO:0000259" key="4">
    <source>
        <dbReference type="PROSITE" id="PS50949"/>
    </source>
</evidence>
<reference evidence="5 6" key="1">
    <citation type="submission" date="2018-03" db="EMBL/GenBank/DDBJ databases">
        <title>Genomic Encyclopedia of Type Strains, Phase III (KMG-III): the genomes of soil and plant-associated and newly described type strains.</title>
        <authorList>
            <person name="Whitman W."/>
        </authorList>
    </citation>
    <scope>NUCLEOTIDE SEQUENCE [LARGE SCALE GENOMIC DNA]</scope>
    <source>
        <strain evidence="5 6">CGMCC 1.9313</strain>
    </source>
</reference>
<comment type="caution">
    <text evidence="5">The sequence shown here is derived from an EMBL/GenBank/DDBJ whole genome shotgun (WGS) entry which is preliminary data.</text>
</comment>
<dbReference type="AlphaFoldDB" id="A0A2T0U8Z4"/>
<dbReference type="PANTHER" id="PTHR38445">
    <property type="entry name" value="HTH-TYPE TRANSCRIPTIONAL REPRESSOR YTRA"/>
    <property type="match status" value="1"/>
</dbReference>
<dbReference type="Pfam" id="PF00392">
    <property type="entry name" value="GntR"/>
    <property type="match status" value="1"/>
</dbReference>
<evidence type="ECO:0000313" key="6">
    <source>
        <dbReference type="Proteomes" id="UP000238034"/>
    </source>
</evidence>
<evidence type="ECO:0000313" key="5">
    <source>
        <dbReference type="EMBL" id="PRY54396.1"/>
    </source>
</evidence>
<dbReference type="SMART" id="SM00345">
    <property type="entry name" value="HTH_GNTR"/>
    <property type="match status" value="1"/>
</dbReference>
<keyword evidence="2 5" id="KW-0238">DNA-binding</keyword>
<organism evidence="5 6">
    <name type="scientific">Arcticibacter pallidicorallinus</name>
    <dbReference type="NCBI Taxonomy" id="1259464"/>
    <lineage>
        <taxon>Bacteria</taxon>
        <taxon>Pseudomonadati</taxon>
        <taxon>Bacteroidota</taxon>
        <taxon>Sphingobacteriia</taxon>
        <taxon>Sphingobacteriales</taxon>
        <taxon>Sphingobacteriaceae</taxon>
        <taxon>Arcticibacter</taxon>
    </lineage>
</organism>
<feature type="domain" description="HTH gntR-type" evidence="4">
    <location>
        <begin position="43"/>
        <end position="111"/>
    </location>
</feature>
<dbReference type="Proteomes" id="UP000238034">
    <property type="component" value="Unassembled WGS sequence"/>
</dbReference>
<accession>A0A2T0U8Z4</accession>
<evidence type="ECO:0000256" key="2">
    <source>
        <dbReference type="ARBA" id="ARBA00023125"/>
    </source>
</evidence>
<dbReference type="PROSITE" id="PS50949">
    <property type="entry name" value="HTH_GNTR"/>
    <property type="match status" value="1"/>
</dbReference>
<proteinExistence type="predicted"/>
<keyword evidence="1" id="KW-0805">Transcription regulation</keyword>
<dbReference type="InterPro" id="IPR046335">
    <property type="entry name" value="LacI/GalR-like_sensor"/>
</dbReference>
<protein>
    <submittedName>
        <fullName evidence="5">DNA-binding GntR family transcriptional regulator</fullName>
    </submittedName>
</protein>
<keyword evidence="6" id="KW-1185">Reference proteome</keyword>
<dbReference type="SUPFAM" id="SSF53822">
    <property type="entry name" value="Periplasmic binding protein-like I"/>
    <property type="match status" value="1"/>
</dbReference>
<dbReference type="InterPro" id="IPR028082">
    <property type="entry name" value="Peripla_BP_I"/>
</dbReference>
<dbReference type="PANTHER" id="PTHR38445:SF10">
    <property type="entry name" value="GNTR-FAMILY TRANSCRIPTIONAL REGULATOR"/>
    <property type="match status" value="1"/>
</dbReference>
<dbReference type="Gene3D" id="3.40.50.2300">
    <property type="match status" value="2"/>
</dbReference>
<evidence type="ECO:0000256" key="1">
    <source>
        <dbReference type="ARBA" id="ARBA00023015"/>
    </source>
</evidence>
<dbReference type="Pfam" id="PF13377">
    <property type="entry name" value="Peripla_BP_3"/>
    <property type="match status" value="1"/>
</dbReference>
<dbReference type="SUPFAM" id="SSF46785">
    <property type="entry name" value="Winged helix' DNA-binding domain"/>
    <property type="match status" value="1"/>
</dbReference>
<dbReference type="GO" id="GO:0003700">
    <property type="term" value="F:DNA-binding transcription factor activity"/>
    <property type="evidence" value="ECO:0007669"/>
    <property type="project" value="InterPro"/>
</dbReference>
<evidence type="ECO:0000256" key="3">
    <source>
        <dbReference type="ARBA" id="ARBA00023163"/>
    </source>
</evidence>
<name>A0A2T0U8Z4_9SPHI</name>
<dbReference type="InterPro" id="IPR000524">
    <property type="entry name" value="Tscrpt_reg_HTH_GntR"/>
</dbReference>
<dbReference type="GO" id="GO:0003677">
    <property type="term" value="F:DNA binding"/>
    <property type="evidence" value="ECO:0007669"/>
    <property type="project" value="UniProtKB-KW"/>
</dbReference>
<gene>
    <name evidence="5" type="ORF">B0I27_102162</name>
</gene>
<dbReference type="InterPro" id="IPR036388">
    <property type="entry name" value="WH-like_DNA-bd_sf"/>
</dbReference>
<dbReference type="Gene3D" id="1.10.10.10">
    <property type="entry name" value="Winged helix-like DNA-binding domain superfamily/Winged helix DNA-binding domain"/>
    <property type="match status" value="1"/>
</dbReference>